<dbReference type="GO" id="GO:0005737">
    <property type="term" value="C:cytoplasm"/>
    <property type="evidence" value="ECO:0007669"/>
    <property type="project" value="TreeGrafter"/>
</dbReference>
<protein>
    <recommendedName>
        <fullName evidence="4">FAD/NAD(P)-binding domain-containing protein</fullName>
    </recommendedName>
</protein>
<evidence type="ECO:0000256" key="1">
    <source>
        <dbReference type="ARBA" id="ARBA00022630"/>
    </source>
</evidence>
<proteinExistence type="predicted"/>
<dbReference type="Gramene" id="TVU05947">
    <property type="protein sequence ID" value="TVU05947"/>
    <property type="gene ID" value="EJB05_49133"/>
</dbReference>
<dbReference type="Proteomes" id="UP000324897">
    <property type="component" value="Unassembled WGS sequence"/>
</dbReference>
<evidence type="ECO:0000256" key="3">
    <source>
        <dbReference type="ARBA" id="ARBA00023002"/>
    </source>
</evidence>
<evidence type="ECO:0000259" key="4">
    <source>
        <dbReference type="Pfam" id="PF07992"/>
    </source>
</evidence>
<dbReference type="Gene3D" id="3.50.50.60">
    <property type="entry name" value="FAD/NAD(P)-binding domain"/>
    <property type="match status" value="2"/>
</dbReference>
<organism evidence="5 6">
    <name type="scientific">Eragrostis curvula</name>
    <name type="common">weeping love grass</name>
    <dbReference type="NCBI Taxonomy" id="38414"/>
    <lineage>
        <taxon>Eukaryota</taxon>
        <taxon>Viridiplantae</taxon>
        <taxon>Streptophyta</taxon>
        <taxon>Embryophyta</taxon>
        <taxon>Tracheophyta</taxon>
        <taxon>Spermatophyta</taxon>
        <taxon>Magnoliopsida</taxon>
        <taxon>Liliopsida</taxon>
        <taxon>Poales</taxon>
        <taxon>Poaceae</taxon>
        <taxon>PACMAD clade</taxon>
        <taxon>Chloridoideae</taxon>
        <taxon>Eragrostideae</taxon>
        <taxon>Eragrostidinae</taxon>
        <taxon>Eragrostis</taxon>
    </lineage>
</organism>
<keyword evidence="2" id="KW-0274">FAD</keyword>
<sequence>MPTRAKQRQLLRYQNGLPIMYTYFLVTQRNSEDADKLDAAMQAKKDGKAFVVGAGYIGLERRLSAALKTNDFDVTMVYPEPWCSKSPANFKAYILKSLTSTVRSQIKSLVVLRLFTAGIAHFYEGYYANKGVKLVKGTYVTAVNLKDRRMLEADIVIVGVGGRPLTGLFNGQVAEEKGGIKLRHI</sequence>
<evidence type="ECO:0000256" key="2">
    <source>
        <dbReference type="ARBA" id="ARBA00022827"/>
    </source>
</evidence>
<dbReference type="InterPro" id="IPR050446">
    <property type="entry name" value="FAD-oxidoreductase/Apoptosis"/>
</dbReference>
<dbReference type="SUPFAM" id="SSF51905">
    <property type="entry name" value="FAD/NAD(P)-binding domain"/>
    <property type="match status" value="1"/>
</dbReference>
<keyword evidence="3" id="KW-0560">Oxidoreductase</keyword>
<feature type="domain" description="FAD/NAD(P)-binding" evidence="4">
    <location>
        <begin position="29"/>
        <end position="181"/>
    </location>
</feature>
<dbReference type="AlphaFoldDB" id="A0A5J9T402"/>
<evidence type="ECO:0000313" key="5">
    <source>
        <dbReference type="EMBL" id="TVU05947.1"/>
    </source>
</evidence>
<accession>A0A5J9T402</accession>
<evidence type="ECO:0000313" key="6">
    <source>
        <dbReference type="Proteomes" id="UP000324897"/>
    </source>
</evidence>
<comment type="caution">
    <text evidence="5">The sequence shown here is derived from an EMBL/GenBank/DDBJ whole genome shotgun (WGS) entry which is preliminary data.</text>
</comment>
<dbReference type="InterPro" id="IPR036188">
    <property type="entry name" value="FAD/NAD-bd_sf"/>
</dbReference>
<dbReference type="OrthoDB" id="1160571at2759"/>
<feature type="non-terminal residue" evidence="5">
    <location>
        <position position="1"/>
    </location>
</feature>
<name>A0A5J9T402_9POAL</name>
<dbReference type="EMBL" id="RWGY01000051">
    <property type="protein sequence ID" value="TVU05947.1"/>
    <property type="molecule type" value="Genomic_DNA"/>
</dbReference>
<dbReference type="InterPro" id="IPR023753">
    <property type="entry name" value="FAD/NAD-binding_dom"/>
</dbReference>
<keyword evidence="6" id="KW-1185">Reference proteome</keyword>
<dbReference type="PANTHER" id="PTHR43557">
    <property type="entry name" value="APOPTOSIS-INDUCING FACTOR 1"/>
    <property type="match status" value="1"/>
</dbReference>
<dbReference type="GO" id="GO:0016651">
    <property type="term" value="F:oxidoreductase activity, acting on NAD(P)H"/>
    <property type="evidence" value="ECO:0007669"/>
    <property type="project" value="TreeGrafter"/>
</dbReference>
<gene>
    <name evidence="5" type="ORF">EJB05_49133</name>
</gene>
<reference evidence="5 6" key="1">
    <citation type="journal article" date="2019" name="Sci. Rep.">
        <title>A high-quality genome of Eragrostis curvula grass provides insights into Poaceae evolution and supports new strategies to enhance forage quality.</title>
        <authorList>
            <person name="Carballo J."/>
            <person name="Santos B.A.C.M."/>
            <person name="Zappacosta D."/>
            <person name="Garbus I."/>
            <person name="Selva J.P."/>
            <person name="Gallo C.A."/>
            <person name="Diaz A."/>
            <person name="Albertini E."/>
            <person name="Caccamo M."/>
            <person name="Echenique V."/>
        </authorList>
    </citation>
    <scope>NUCLEOTIDE SEQUENCE [LARGE SCALE GENOMIC DNA]</scope>
    <source>
        <strain evidence="6">cv. Victoria</strain>
        <tissue evidence="5">Leaf</tissue>
    </source>
</reference>
<dbReference type="PANTHER" id="PTHR43557:SF17">
    <property type="entry name" value="MONODEHYDROASCORBATE REDUCTASE 4, CYTOSOLIC"/>
    <property type="match status" value="1"/>
</dbReference>
<keyword evidence="1" id="KW-0285">Flavoprotein</keyword>
<dbReference type="Pfam" id="PF07992">
    <property type="entry name" value="Pyr_redox_2"/>
    <property type="match status" value="1"/>
</dbReference>